<name>A0A6C0KGA1_9ZZZZ</name>
<evidence type="ECO:0000313" key="1">
    <source>
        <dbReference type="EMBL" id="QHU17025.1"/>
    </source>
</evidence>
<proteinExistence type="predicted"/>
<dbReference type="EMBL" id="MN740898">
    <property type="protein sequence ID" value="QHU17025.1"/>
    <property type="molecule type" value="Genomic_DNA"/>
</dbReference>
<organism evidence="1">
    <name type="scientific">viral metagenome</name>
    <dbReference type="NCBI Taxonomy" id="1070528"/>
    <lineage>
        <taxon>unclassified sequences</taxon>
        <taxon>metagenomes</taxon>
        <taxon>organismal metagenomes</taxon>
    </lineage>
</organism>
<accession>A0A6C0KGA1</accession>
<dbReference type="AlphaFoldDB" id="A0A6C0KGA1"/>
<sequence length="122" mass="14305">MNPCFTQLSMDIVKHILGYHENIVIRGNKIIYIGKIAADDPRRMLLLKRPLIKNNRVTFPLLPTHRPGILKWFVLVSTREIDYNEETDEIDIGHHIIEFWKLERTIGSHHNRVLSTKVTKIV</sequence>
<reference evidence="1" key="1">
    <citation type="journal article" date="2020" name="Nature">
        <title>Giant virus diversity and host interactions through global metagenomics.</title>
        <authorList>
            <person name="Schulz F."/>
            <person name="Roux S."/>
            <person name="Paez-Espino D."/>
            <person name="Jungbluth S."/>
            <person name="Walsh D.A."/>
            <person name="Denef V.J."/>
            <person name="McMahon K.D."/>
            <person name="Konstantinidis K.T."/>
            <person name="Eloe-Fadrosh E.A."/>
            <person name="Kyrpides N.C."/>
            <person name="Woyke T."/>
        </authorList>
    </citation>
    <scope>NUCLEOTIDE SEQUENCE</scope>
    <source>
        <strain evidence="1">GVMAG-S-3300012000-57</strain>
    </source>
</reference>
<protein>
    <submittedName>
        <fullName evidence="1">Uncharacterized protein</fullName>
    </submittedName>
</protein>